<evidence type="ECO:0000313" key="3">
    <source>
        <dbReference type="Proteomes" id="UP000215145"/>
    </source>
</evidence>
<feature type="region of interest" description="Disordered" evidence="1">
    <location>
        <begin position="1"/>
        <end position="36"/>
    </location>
</feature>
<proteinExistence type="predicted"/>
<dbReference type="AlphaFoldDB" id="A0A229P584"/>
<name>A0A229P584_9BACL</name>
<dbReference type="EMBL" id="NMUQ01000001">
    <property type="protein sequence ID" value="OXM17075.1"/>
    <property type="molecule type" value="Genomic_DNA"/>
</dbReference>
<organism evidence="2 3">
    <name type="scientific">Paenibacillus herberti</name>
    <dbReference type="NCBI Taxonomy" id="1619309"/>
    <lineage>
        <taxon>Bacteria</taxon>
        <taxon>Bacillati</taxon>
        <taxon>Bacillota</taxon>
        <taxon>Bacilli</taxon>
        <taxon>Bacillales</taxon>
        <taxon>Paenibacillaceae</taxon>
        <taxon>Paenibacillus</taxon>
    </lineage>
</organism>
<gene>
    <name evidence="2" type="ORF">CGZ75_10735</name>
</gene>
<reference evidence="2 3" key="1">
    <citation type="submission" date="2017-07" db="EMBL/GenBank/DDBJ databases">
        <title>Paenibacillus herberti R33 genome sequencing and assembly.</title>
        <authorList>
            <person name="Su W."/>
        </authorList>
    </citation>
    <scope>NUCLEOTIDE SEQUENCE [LARGE SCALE GENOMIC DNA]</scope>
    <source>
        <strain evidence="2 3">R33</strain>
    </source>
</reference>
<evidence type="ECO:0000256" key="1">
    <source>
        <dbReference type="SAM" id="MobiDB-lite"/>
    </source>
</evidence>
<evidence type="ECO:0000313" key="2">
    <source>
        <dbReference type="EMBL" id="OXM17075.1"/>
    </source>
</evidence>
<sequence length="80" mass="8568">MEEQNKAINSRGGLLTGEPAGSEEASGETASNTAEAVKAEQVEAWAVSGAAATNSELGRPPEWQVFYDAMRQAADRMRRQ</sequence>
<accession>A0A229P584</accession>
<protein>
    <submittedName>
        <fullName evidence="2">Uncharacterized protein</fullName>
    </submittedName>
</protein>
<comment type="caution">
    <text evidence="2">The sequence shown here is derived from an EMBL/GenBank/DDBJ whole genome shotgun (WGS) entry which is preliminary data.</text>
</comment>
<feature type="compositionally biased region" description="Low complexity" evidence="1">
    <location>
        <begin position="16"/>
        <end position="36"/>
    </location>
</feature>
<dbReference type="RefSeq" id="WP_089524152.1">
    <property type="nucleotide sequence ID" value="NZ_NMUQ01000001.1"/>
</dbReference>
<dbReference type="Proteomes" id="UP000215145">
    <property type="component" value="Unassembled WGS sequence"/>
</dbReference>
<keyword evidence="3" id="KW-1185">Reference proteome</keyword>